<evidence type="ECO:0000256" key="1">
    <source>
        <dbReference type="SAM" id="Phobius"/>
    </source>
</evidence>
<organism evidence="2 3">
    <name type="scientific">Diversispora eburnea</name>
    <dbReference type="NCBI Taxonomy" id="1213867"/>
    <lineage>
        <taxon>Eukaryota</taxon>
        <taxon>Fungi</taxon>
        <taxon>Fungi incertae sedis</taxon>
        <taxon>Mucoromycota</taxon>
        <taxon>Glomeromycotina</taxon>
        <taxon>Glomeromycetes</taxon>
        <taxon>Diversisporales</taxon>
        <taxon>Diversisporaceae</taxon>
        <taxon>Diversispora</taxon>
    </lineage>
</organism>
<evidence type="ECO:0000313" key="2">
    <source>
        <dbReference type="EMBL" id="CAG8605110.1"/>
    </source>
</evidence>
<keyword evidence="1" id="KW-1133">Transmembrane helix</keyword>
<reference evidence="2" key="1">
    <citation type="submission" date="2021-06" db="EMBL/GenBank/DDBJ databases">
        <authorList>
            <person name="Kallberg Y."/>
            <person name="Tangrot J."/>
            <person name="Rosling A."/>
        </authorList>
    </citation>
    <scope>NUCLEOTIDE SEQUENCE</scope>
    <source>
        <strain evidence="2">AZ414A</strain>
    </source>
</reference>
<keyword evidence="1" id="KW-0472">Membrane</keyword>
<dbReference type="Proteomes" id="UP000789706">
    <property type="component" value="Unassembled WGS sequence"/>
</dbReference>
<dbReference type="EMBL" id="CAJVPK010002044">
    <property type="protein sequence ID" value="CAG8605110.1"/>
    <property type="molecule type" value="Genomic_DNA"/>
</dbReference>
<dbReference type="OrthoDB" id="2482645at2759"/>
<name>A0A9N9CIX5_9GLOM</name>
<keyword evidence="3" id="KW-1185">Reference proteome</keyword>
<proteinExistence type="predicted"/>
<feature type="transmembrane region" description="Helical" evidence="1">
    <location>
        <begin position="41"/>
        <end position="59"/>
    </location>
</feature>
<protein>
    <submittedName>
        <fullName evidence="2">11854_t:CDS:1</fullName>
    </submittedName>
</protein>
<feature type="non-terminal residue" evidence="2">
    <location>
        <position position="138"/>
    </location>
</feature>
<keyword evidence="1" id="KW-0812">Transmembrane</keyword>
<dbReference type="AlphaFoldDB" id="A0A9N9CIX5"/>
<sequence length="138" mass="15892">GLLFSTLIQVNCNDTDTDFSSCKKKIEFDLEFNEFSNDTPSYAAMMLAVIALSGIVMRLENRYQLRINGKQPLIRFSQGWNLGGIIVVCSYHILRLIYWSRKKAEEDQLEASNMTGILQMELQEFRNQKALDVFLAWA</sequence>
<accession>A0A9N9CIX5</accession>
<comment type="caution">
    <text evidence="2">The sequence shown here is derived from an EMBL/GenBank/DDBJ whole genome shotgun (WGS) entry which is preliminary data.</text>
</comment>
<feature type="transmembrane region" description="Helical" evidence="1">
    <location>
        <begin position="80"/>
        <end position="99"/>
    </location>
</feature>
<gene>
    <name evidence="2" type="ORF">DEBURN_LOCUS9711</name>
</gene>
<evidence type="ECO:0000313" key="3">
    <source>
        <dbReference type="Proteomes" id="UP000789706"/>
    </source>
</evidence>